<name>A0A645F3A4_9ZZZZ</name>
<gene>
    <name evidence="1" type="ORF">SDC9_155278</name>
</gene>
<accession>A0A645F3A4</accession>
<organism evidence="1">
    <name type="scientific">bioreactor metagenome</name>
    <dbReference type="NCBI Taxonomy" id="1076179"/>
    <lineage>
        <taxon>unclassified sequences</taxon>
        <taxon>metagenomes</taxon>
        <taxon>ecological metagenomes</taxon>
    </lineage>
</organism>
<protein>
    <submittedName>
        <fullName evidence="1">Uncharacterized protein</fullName>
    </submittedName>
</protein>
<comment type="caution">
    <text evidence="1">The sequence shown here is derived from an EMBL/GenBank/DDBJ whole genome shotgun (WGS) entry which is preliminary data.</text>
</comment>
<reference evidence="1" key="1">
    <citation type="submission" date="2019-08" db="EMBL/GenBank/DDBJ databases">
        <authorList>
            <person name="Kucharzyk K."/>
            <person name="Murdoch R.W."/>
            <person name="Higgins S."/>
            <person name="Loffler F."/>
        </authorList>
    </citation>
    <scope>NUCLEOTIDE SEQUENCE</scope>
</reference>
<proteinExistence type="predicted"/>
<sequence length="274" mass="28950">MKKNWMLRLGLLAMVLTLVTMPMVSSTYAKYVSEASGTDTARVARWGVTLTSNLAPMFGDAYTEGASTIDTWSNTLGDASELSVVAIAQGTNVLAPGTGGSFSFVLTGTPEVALDLNVVASVTRTGWTVNSVNDYEPIKFVFSNGNLYWNGTGWQASSVQISASQLQFGLLSLDNPEVDTNTNLATMNGGTGTYTVTWEWPFFVDALVNATGNPGSDGFSDYTNLVKDATPDPDLMYTYDEADTILGSSVSSGAAPLTGPTLAINLVITATQIN</sequence>
<dbReference type="EMBL" id="VSSQ01054011">
    <property type="protein sequence ID" value="MPN08002.1"/>
    <property type="molecule type" value="Genomic_DNA"/>
</dbReference>
<dbReference type="AlphaFoldDB" id="A0A645F3A4"/>
<evidence type="ECO:0000313" key="1">
    <source>
        <dbReference type="EMBL" id="MPN08002.1"/>
    </source>
</evidence>